<gene>
    <name evidence="2" type="ORF">AArc1_3025</name>
</gene>
<dbReference type="NCBIfam" id="TIGR02032">
    <property type="entry name" value="GG-red-SF"/>
    <property type="match status" value="1"/>
</dbReference>
<dbReference type="PANTHER" id="PTHR42685">
    <property type="entry name" value="GERANYLGERANYL DIPHOSPHATE REDUCTASE"/>
    <property type="match status" value="1"/>
</dbReference>
<organism evidence="2 3">
    <name type="scientific">Natrarchaeobaculum sulfurireducens</name>
    <dbReference type="NCBI Taxonomy" id="2044521"/>
    <lineage>
        <taxon>Archaea</taxon>
        <taxon>Methanobacteriati</taxon>
        <taxon>Methanobacteriota</taxon>
        <taxon>Stenosarchaea group</taxon>
        <taxon>Halobacteria</taxon>
        <taxon>Halobacteriales</taxon>
        <taxon>Natrialbaceae</taxon>
        <taxon>Natrarchaeobaculum</taxon>
    </lineage>
</organism>
<dbReference type="InterPro" id="IPR050407">
    <property type="entry name" value="Geranylgeranyl_reductase"/>
</dbReference>
<dbReference type="PANTHER" id="PTHR42685:SF18">
    <property type="entry name" value="DIGERANYLGERANYLGLYCEROPHOSPHOLIPID REDUCTASE"/>
    <property type="match status" value="1"/>
</dbReference>
<dbReference type="Proteomes" id="UP000258707">
    <property type="component" value="Chromosome"/>
</dbReference>
<name>A0A346PII8_9EURY</name>
<dbReference type="GO" id="GO:0016628">
    <property type="term" value="F:oxidoreductase activity, acting on the CH-CH group of donors, NAD or NADP as acceptor"/>
    <property type="evidence" value="ECO:0007669"/>
    <property type="project" value="InterPro"/>
</dbReference>
<sequence>MSSRTARKTFSYRGVDTVDMSTQEQSASTATRETHSPDVVVVGAGTAGCYAAATLAREGYDAVLVERKSEEEAGHIACGDALKGASAFPDSIPKSQIEPAFTNTDVDHGRFEIPQEDTVLEIPVPGELAVIDRWEYGRRIIEGAIEAGVEIHYDTVVRDVIQNDDGRVTGVEAISKGQPRRYEAAFVVDAAGSLSVLQDYTDFSESTFDTNVNYTHFCSAYREVVHVEEPVDWHDALVFKPTERAAGYLWYFPRTETEINAGLGFQMTEEPMELVEDLKRDLENRAEFQGAEVEDKLGAALPTRRPYDSAVHPGYVAVGDAAGHVNPTTGGGIAGAAYAGKYAAEAIVDGLEDGDHGEAVLWEYNERVMDHFGARYAALDVYNILSTAVDVDDLMGLLAAMPGEKLAEALYEGSASFGPKLAAESLYKSRGHWGTIWNLYQTKRRADALLAHYENYPDHPAGLEHWQRRRDELMDAVYETTGADPKY</sequence>
<protein>
    <submittedName>
        <fullName evidence="2">Dehydrogenase (Flavoprotein)</fullName>
    </submittedName>
</protein>
<evidence type="ECO:0000313" key="2">
    <source>
        <dbReference type="EMBL" id="AXR79333.1"/>
    </source>
</evidence>
<dbReference type="InterPro" id="IPR011777">
    <property type="entry name" value="Geranylgeranyl_Rdtase_fam"/>
</dbReference>
<evidence type="ECO:0000313" key="3">
    <source>
        <dbReference type="Proteomes" id="UP000258707"/>
    </source>
</evidence>
<reference evidence="3" key="1">
    <citation type="submission" date="2017-10" db="EMBL/GenBank/DDBJ databases">
        <title>Phenotypic and genomic properties of facultatively anaerobic sulfur-reducing natronoarchaea from hypersaline soda lakes.</title>
        <authorList>
            <person name="Sorokin D.Y."/>
            <person name="Kublanov I.V."/>
            <person name="Roman P."/>
            <person name="Sinninghe Damste J.S."/>
            <person name="Golyshin P.N."/>
            <person name="Rojo D."/>
            <person name="Ciordia S."/>
            <person name="Mena Md.C."/>
            <person name="Ferrer M."/>
            <person name="Messina E."/>
            <person name="Smedile F."/>
            <person name="La Spada G."/>
            <person name="La Cono V."/>
            <person name="Yakimov M.M."/>
        </authorList>
    </citation>
    <scope>NUCLEOTIDE SEQUENCE [LARGE SCALE GENOMIC DNA]</scope>
    <source>
        <strain evidence="3">AArc1</strain>
    </source>
</reference>
<accession>A0A346PII8</accession>
<dbReference type="PRINTS" id="PR00420">
    <property type="entry name" value="RNGMNOXGNASE"/>
</dbReference>
<dbReference type="EMBL" id="CP024047">
    <property type="protein sequence ID" value="AXR79333.1"/>
    <property type="molecule type" value="Genomic_DNA"/>
</dbReference>
<dbReference type="AlphaFoldDB" id="A0A346PII8"/>
<evidence type="ECO:0000259" key="1">
    <source>
        <dbReference type="Pfam" id="PF01494"/>
    </source>
</evidence>
<proteinExistence type="predicted"/>
<dbReference type="InterPro" id="IPR002938">
    <property type="entry name" value="FAD-bd"/>
</dbReference>
<dbReference type="Gene3D" id="3.50.50.60">
    <property type="entry name" value="FAD/NAD(P)-binding domain"/>
    <property type="match status" value="1"/>
</dbReference>
<dbReference type="GO" id="GO:0071949">
    <property type="term" value="F:FAD binding"/>
    <property type="evidence" value="ECO:0007669"/>
    <property type="project" value="InterPro"/>
</dbReference>
<dbReference type="SUPFAM" id="SSF51905">
    <property type="entry name" value="FAD/NAD(P)-binding domain"/>
    <property type="match status" value="1"/>
</dbReference>
<feature type="domain" description="FAD-binding" evidence="1">
    <location>
        <begin position="38"/>
        <end position="348"/>
    </location>
</feature>
<dbReference type="InterPro" id="IPR036188">
    <property type="entry name" value="FAD/NAD-bd_sf"/>
</dbReference>
<dbReference type="KEGG" id="nan:AArc1_3025"/>
<dbReference type="Pfam" id="PF01494">
    <property type="entry name" value="FAD_binding_3"/>
    <property type="match status" value="1"/>
</dbReference>